<gene>
    <name evidence="1" type="ORF">BDZ94DRAFT_1260245</name>
</gene>
<sequence>MRQNDEYAVTLSSLGVLIVLTCRIQACLYQTSKQYIADPGSHRYCSKILFTHH</sequence>
<dbReference type="EMBL" id="MU150267">
    <property type="protein sequence ID" value="KAF9462952.1"/>
    <property type="molecule type" value="Genomic_DNA"/>
</dbReference>
<keyword evidence="2" id="KW-1185">Reference proteome</keyword>
<reference evidence="1" key="1">
    <citation type="submission" date="2020-11" db="EMBL/GenBank/DDBJ databases">
        <authorList>
            <consortium name="DOE Joint Genome Institute"/>
            <person name="Ahrendt S."/>
            <person name="Riley R."/>
            <person name="Andreopoulos W."/>
            <person name="Labutti K."/>
            <person name="Pangilinan J."/>
            <person name="Ruiz-Duenas F.J."/>
            <person name="Barrasa J.M."/>
            <person name="Sanchez-Garcia M."/>
            <person name="Camarero S."/>
            <person name="Miyauchi S."/>
            <person name="Serrano A."/>
            <person name="Linde D."/>
            <person name="Babiker R."/>
            <person name="Drula E."/>
            <person name="Ayuso-Fernandez I."/>
            <person name="Pacheco R."/>
            <person name="Padilla G."/>
            <person name="Ferreira P."/>
            <person name="Barriuso J."/>
            <person name="Kellner H."/>
            <person name="Castanera R."/>
            <person name="Alfaro M."/>
            <person name="Ramirez L."/>
            <person name="Pisabarro A.G."/>
            <person name="Kuo A."/>
            <person name="Tritt A."/>
            <person name="Lipzen A."/>
            <person name="He G."/>
            <person name="Yan M."/>
            <person name="Ng V."/>
            <person name="Cullen D."/>
            <person name="Martin F."/>
            <person name="Rosso M.-N."/>
            <person name="Henrissat B."/>
            <person name="Hibbett D."/>
            <person name="Martinez A.T."/>
            <person name="Grigoriev I.V."/>
        </authorList>
    </citation>
    <scope>NUCLEOTIDE SEQUENCE</scope>
    <source>
        <strain evidence="1">CBS 247.69</strain>
    </source>
</reference>
<proteinExistence type="predicted"/>
<evidence type="ECO:0000313" key="2">
    <source>
        <dbReference type="Proteomes" id="UP000807353"/>
    </source>
</evidence>
<organism evidence="1 2">
    <name type="scientific">Collybia nuda</name>
    <dbReference type="NCBI Taxonomy" id="64659"/>
    <lineage>
        <taxon>Eukaryota</taxon>
        <taxon>Fungi</taxon>
        <taxon>Dikarya</taxon>
        <taxon>Basidiomycota</taxon>
        <taxon>Agaricomycotina</taxon>
        <taxon>Agaricomycetes</taxon>
        <taxon>Agaricomycetidae</taxon>
        <taxon>Agaricales</taxon>
        <taxon>Tricholomatineae</taxon>
        <taxon>Clitocybaceae</taxon>
        <taxon>Collybia</taxon>
    </lineage>
</organism>
<accession>A0A9P6CEK1</accession>
<dbReference type="Proteomes" id="UP000807353">
    <property type="component" value="Unassembled WGS sequence"/>
</dbReference>
<evidence type="ECO:0000313" key="1">
    <source>
        <dbReference type="EMBL" id="KAF9462952.1"/>
    </source>
</evidence>
<comment type="caution">
    <text evidence="1">The sequence shown here is derived from an EMBL/GenBank/DDBJ whole genome shotgun (WGS) entry which is preliminary data.</text>
</comment>
<protein>
    <submittedName>
        <fullName evidence="1">Uncharacterized protein</fullName>
    </submittedName>
</protein>
<name>A0A9P6CEK1_9AGAR</name>
<dbReference type="AlphaFoldDB" id="A0A9P6CEK1"/>